<comment type="cofactor">
    <cofactor evidence="1 8">
        <name>FAD</name>
        <dbReference type="ChEBI" id="CHEBI:57692"/>
    </cofactor>
</comment>
<dbReference type="Proteomes" id="UP000075357">
    <property type="component" value="Unassembled WGS sequence"/>
</dbReference>
<keyword evidence="4 8" id="KW-0285">Flavoprotein</keyword>
<dbReference type="GO" id="GO:0008168">
    <property type="term" value="F:methyltransferase activity"/>
    <property type="evidence" value="ECO:0007669"/>
    <property type="project" value="UniProtKB-KW"/>
</dbReference>
<evidence type="ECO:0000313" key="11">
    <source>
        <dbReference type="EMBL" id="KXZ61094.1"/>
    </source>
</evidence>
<dbReference type="GO" id="GO:0009086">
    <property type="term" value="P:methionine biosynthetic process"/>
    <property type="evidence" value="ECO:0007669"/>
    <property type="project" value="TreeGrafter"/>
</dbReference>
<dbReference type="EMBL" id="LRAD01000024">
    <property type="protein sequence ID" value="KXZ61094.1"/>
    <property type="molecule type" value="Genomic_DNA"/>
</dbReference>
<reference evidence="11 12" key="1">
    <citation type="submission" date="2016-01" db="EMBL/GenBank/DDBJ databases">
        <title>Draft genome sequences of Microbacterium laevaniformans LCDC 91-0039 and the type strain of Microbacterium hominis LCDC 84-209.</title>
        <authorList>
            <person name="Bernier A.-M."/>
            <person name="Bernard K."/>
        </authorList>
    </citation>
    <scope>NUCLEOTIDE SEQUENCE [LARGE SCALE GENOMIC DNA]</scope>
    <source>
        <strain evidence="11 12">LCDC 91-0039</strain>
    </source>
</reference>
<dbReference type="GO" id="GO:0032259">
    <property type="term" value="P:methylation"/>
    <property type="evidence" value="ECO:0007669"/>
    <property type="project" value="UniProtKB-KW"/>
</dbReference>
<organism evidence="11 12">
    <name type="scientific">Microbacterium laevaniformans</name>
    <dbReference type="NCBI Taxonomy" id="36807"/>
    <lineage>
        <taxon>Bacteria</taxon>
        <taxon>Bacillati</taxon>
        <taxon>Actinomycetota</taxon>
        <taxon>Actinomycetes</taxon>
        <taxon>Micrococcales</taxon>
        <taxon>Microbacteriaceae</taxon>
        <taxon>Microbacterium</taxon>
    </lineage>
</organism>
<accession>A0A150HGP7</accession>
<evidence type="ECO:0000256" key="8">
    <source>
        <dbReference type="RuleBase" id="RU003862"/>
    </source>
</evidence>
<dbReference type="InterPro" id="IPR022026">
    <property type="entry name" value="DUF5981"/>
</dbReference>
<dbReference type="Gene3D" id="3.20.20.220">
    <property type="match status" value="1"/>
</dbReference>
<evidence type="ECO:0000256" key="3">
    <source>
        <dbReference type="ARBA" id="ARBA00006743"/>
    </source>
</evidence>
<dbReference type="Pfam" id="PF12225">
    <property type="entry name" value="DUF5981"/>
    <property type="match status" value="1"/>
</dbReference>
<dbReference type="GO" id="GO:0071949">
    <property type="term" value="F:FAD binding"/>
    <property type="evidence" value="ECO:0007669"/>
    <property type="project" value="TreeGrafter"/>
</dbReference>
<evidence type="ECO:0000256" key="7">
    <source>
        <dbReference type="ARBA" id="ARBA00048628"/>
    </source>
</evidence>
<dbReference type="UniPathway" id="UPA00193"/>
<evidence type="ECO:0000259" key="10">
    <source>
        <dbReference type="Pfam" id="PF12225"/>
    </source>
</evidence>
<keyword evidence="11" id="KW-0489">Methyltransferase</keyword>
<comment type="similarity">
    <text evidence="3 8">Belongs to the methylenetetrahydrofolate reductase family.</text>
</comment>
<evidence type="ECO:0000256" key="1">
    <source>
        <dbReference type="ARBA" id="ARBA00001974"/>
    </source>
</evidence>
<dbReference type="GO" id="GO:0106312">
    <property type="term" value="F:methylenetetrahydrofolate reductase (NADH) activity"/>
    <property type="evidence" value="ECO:0007669"/>
    <property type="project" value="UniProtKB-EC"/>
</dbReference>
<dbReference type="Pfam" id="PF02219">
    <property type="entry name" value="MTHFR"/>
    <property type="match status" value="1"/>
</dbReference>
<dbReference type="STRING" id="36807.Mlaev_00961"/>
<keyword evidence="12" id="KW-1185">Reference proteome</keyword>
<feature type="region of interest" description="Disordered" evidence="9">
    <location>
        <begin position="57"/>
        <end position="76"/>
    </location>
</feature>
<name>A0A150HGP7_9MICO</name>
<dbReference type="PATRIC" id="fig|36807.3.peg.985"/>
<comment type="pathway">
    <text evidence="2 8">One-carbon metabolism; tetrahydrofolate interconversion.</text>
</comment>
<dbReference type="InterPro" id="IPR003171">
    <property type="entry name" value="Mehydrof_redctse-like"/>
</dbReference>
<keyword evidence="6 8" id="KW-0560">Oxidoreductase</keyword>
<dbReference type="SUPFAM" id="SSF51730">
    <property type="entry name" value="FAD-linked oxidoreductase"/>
    <property type="match status" value="1"/>
</dbReference>
<proteinExistence type="inferred from homology"/>
<comment type="caution">
    <text evidence="11">The sequence shown here is derived from an EMBL/GenBank/DDBJ whole genome shotgun (WGS) entry which is preliminary data.</text>
</comment>
<protein>
    <recommendedName>
        <fullName evidence="8">Methylenetetrahydrofolate reductase</fullName>
    </recommendedName>
</protein>
<gene>
    <name evidence="11" type="ORF">Mlaev_00961</name>
</gene>
<sequence length="362" mass="37412">MSAVTPTPATAASRVAGCPKSMAYGPCGGVNADGTCEVHPTPCVFLTRDLPVRWTSPTTEETLSDTVSEDPSRPATPAGRELVEIAARRPLVFTGFPVRALRADAVGTTAEALIGSVDAVLSGDAGRSRVQFPPSYRATLIGATGLRVWMGFNARDRNRTTLERELLSLRALGVAGVHCVTGDHTQTGDRPDARPVFDLESTTTLPRAAALGLLTSFAESPAAPPIAERGARVAEKQRAGGRMCLTQYAGDAEEVAAFVALCRAAGSDVPVLPGVPLVVDREGAELLASFHAAKLPSGFIDRLFAARDVRAEGIRLAVAYGQALIATGEVGGVVIAGGARPGDEAAYATDLATVARELGGGS</sequence>
<dbReference type="GO" id="GO:0005829">
    <property type="term" value="C:cytosol"/>
    <property type="evidence" value="ECO:0007669"/>
    <property type="project" value="TreeGrafter"/>
</dbReference>
<dbReference type="RefSeq" id="WP_061682354.1">
    <property type="nucleotide sequence ID" value="NZ_LRAD01000024.1"/>
</dbReference>
<feature type="domain" description="Methylene-tetrahydrofolate reductase C-terminal-like" evidence="10">
    <location>
        <begin position="15"/>
        <end position="45"/>
    </location>
</feature>
<evidence type="ECO:0000256" key="4">
    <source>
        <dbReference type="ARBA" id="ARBA00022630"/>
    </source>
</evidence>
<dbReference type="PANTHER" id="PTHR45754">
    <property type="entry name" value="METHYLENETETRAHYDROFOLATE REDUCTASE"/>
    <property type="match status" value="1"/>
</dbReference>
<evidence type="ECO:0000256" key="6">
    <source>
        <dbReference type="ARBA" id="ARBA00023002"/>
    </source>
</evidence>
<evidence type="ECO:0000256" key="2">
    <source>
        <dbReference type="ARBA" id="ARBA00004777"/>
    </source>
</evidence>
<evidence type="ECO:0000256" key="9">
    <source>
        <dbReference type="SAM" id="MobiDB-lite"/>
    </source>
</evidence>
<keyword evidence="5 8" id="KW-0274">FAD</keyword>
<evidence type="ECO:0000313" key="12">
    <source>
        <dbReference type="Proteomes" id="UP000075357"/>
    </source>
</evidence>
<comment type="catalytic activity">
    <reaction evidence="7">
        <text>(6S)-5-methyl-5,6,7,8-tetrahydrofolate + NAD(+) = (6R)-5,10-methylene-5,6,7,8-tetrahydrofolate + NADH + H(+)</text>
        <dbReference type="Rhea" id="RHEA:19821"/>
        <dbReference type="ChEBI" id="CHEBI:15378"/>
        <dbReference type="ChEBI" id="CHEBI:15636"/>
        <dbReference type="ChEBI" id="CHEBI:18608"/>
        <dbReference type="ChEBI" id="CHEBI:57540"/>
        <dbReference type="ChEBI" id="CHEBI:57945"/>
        <dbReference type="EC" id="1.5.1.54"/>
    </reaction>
    <physiologicalReaction direction="right-to-left" evidence="7">
        <dbReference type="Rhea" id="RHEA:19823"/>
    </physiologicalReaction>
</comment>
<dbReference type="GO" id="GO:0035999">
    <property type="term" value="P:tetrahydrofolate interconversion"/>
    <property type="evidence" value="ECO:0007669"/>
    <property type="project" value="UniProtKB-UniPathway"/>
</dbReference>
<evidence type="ECO:0000256" key="5">
    <source>
        <dbReference type="ARBA" id="ARBA00022827"/>
    </source>
</evidence>
<keyword evidence="11" id="KW-0808">Transferase</keyword>
<feature type="compositionally biased region" description="Polar residues" evidence="9">
    <location>
        <begin position="57"/>
        <end position="66"/>
    </location>
</feature>
<dbReference type="PANTHER" id="PTHR45754:SF3">
    <property type="entry name" value="METHYLENETETRAHYDROFOLATE REDUCTASE (NADPH)"/>
    <property type="match status" value="1"/>
</dbReference>
<dbReference type="InterPro" id="IPR029041">
    <property type="entry name" value="FAD-linked_oxidoreductase-like"/>
</dbReference>
<dbReference type="AlphaFoldDB" id="A0A150HGP7"/>